<dbReference type="PANTHER" id="PTHR18952">
    <property type="entry name" value="CARBONIC ANHYDRASE"/>
    <property type="match status" value="1"/>
</dbReference>
<evidence type="ECO:0000256" key="1">
    <source>
        <dbReference type="ARBA" id="ARBA00010718"/>
    </source>
</evidence>
<comment type="similarity">
    <text evidence="1 4">Belongs to the alpha-carbonic anhydrase family.</text>
</comment>
<dbReference type="SUPFAM" id="SSF51069">
    <property type="entry name" value="Carbonic anhydrase"/>
    <property type="match status" value="1"/>
</dbReference>
<dbReference type="InterPro" id="IPR018338">
    <property type="entry name" value="Carbonic_anhydrase_a-class_CS"/>
</dbReference>
<dbReference type="AlphaFoldDB" id="A0AAV2HKM6"/>
<comment type="cofactor">
    <cofactor evidence="4">
        <name>Zn(2+)</name>
        <dbReference type="ChEBI" id="CHEBI:29105"/>
    </cofactor>
</comment>
<dbReference type="PROSITE" id="PS51144">
    <property type="entry name" value="ALPHA_CA_2"/>
    <property type="match status" value="1"/>
</dbReference>
<gene>
    <name evidence="6" type="ORF">GSLYS_00008534001</name>
</gene>
<organism evidence="6 7">
    <name type="scientific">Lymnaea stagnalis</name>
    <name type="common">Great pond snail</name>
    <name type="synonym">Helix stagnalis</name>
    <dbReference type="NCBI Taxonomy" id="6523"/>
    <lineage>
        <taxon>Eukaryota</taxon>
        <taxon>Metazoa</taxon>
        <taxon>Spiralia</taxon>
        <taxon>Lophotrochozoa</taxon>
        <taxon>Mollusca</taxon>
        <taxon>Gastropoda</taxon>
        <taxon>Heterobranchia</taxon>
        <taxon>Euthyneura</taxon>
        <taxon>Panpulmonata</taxon>
        <taxon>Hygrophila</taxon>
        <taxon>Lymnaeoidea</taxon>
        <taxon>Lymnaeidae</taxon>
        <taxon>Lymnaea</taxon>
    </lineage>
</organism>
<dbReference type="InterPro" id="IPR001148">
    <property type="entry name" value="CA_dom"/>
</dbReference>
<sequence length="244" mass="27598">MSIDVPELVKGVYKNTGNYLIFTLDDDISNSANFSDGPFMYTYRMSVIQLHLGTTNSKGSEHRIDGKSFGAEVHIICFNSNLFKSLQEAQKMPYGVAIFAIFAEISEGTGTVNSAFSLLIEKAIKINLQGQEVRLETFNAKALLPATDYYITYEGSFTYPGCYETVTWVIFNRPILIQASQLDIIRQLQKRQQDTRMTMMGGNLRPTMPVNNRAIRTNINYHTSGGLCDMKRVAFYEVNEILRH</sequence>
<dbReference type="GO" id="GO:0004089">
    <property type="term" value="F:carbonate dehydratase activity"/>
    <property type="evidence" value="ECO:0007669"/>
    <property type="project" value="UniProtKB-UniRule"/>
</dbReference>
<comment type="function">
    <text evidence="4">Reversible hydration of carbon dioxide.</text>
</comment>
<feature type="domain" description="Alpha-carbonic anhydrase" evidence="5">
    <location>
        <begin position="1"/>
        <end position="219"/>
    </location>
</feature>
<evidence type="ECO:0000256" key="4">
    <source>
        <dbReference type="RuleBase" id="RU367011"/>
    </source>
</evidence>
<dbReference type="Gene3D" id="3.10.200.10">
    <property type="entry name" value="Alpha carbonic anhydrase"/>
    <property type="match status" value="1"/>
</dbReference>
<evidence type="ECO:0000256" key="2">
    <source>
        <dbReference type="ARBA" id="ARBA00022723"/>
    </source>
</evidence>
<comment type="catalytic activity">
    <reaction evidence="4">
        <text>hydrogencarbonate + H(+) = CO2 + H2O</text>
        <dbReference type="Rhea" id="RHEA:10748"/>
        <dbReference type="ChEBI" id="CHEBI:15377"/>
        <dbReference type="ChEBI" id="CHEBI:15378"/>
        <dbReference type="ChEBI" id="CHEBI:16526"/>
        <dbReference type="ChEBI" id="CHEBI:17544"/>
        <dbReference type="EC" id="4.2.1.1"/>
    </reaction>
</comment>
<dbReference type="Proteomes" id="UP001497497">
    <property type="component" value="Unassembled WGS sequence"/>
</dbReference>
<dbReference type="EMBL" id="CAXITT010000175">
    <property type="protein sequence ID" value="CAL1534574.1"/>
    <property type="molecule type" value="Genomic_DNA"/>
</dbReference>
<dbReference type="EC" id="4.2.1.1" evidence="4"/>
<accession>A0AAV2HKM6</accession>
<dbReference type="InterPro" id="IPR023561">
    <property type="entry name" value="Carbonic_anhydrase_a-class"/>
</dbReference>
<evidence type="ECO:0000313" key="7">
    <source>
        <dbReference type="Proteomes" id="UP001497497"/>
    </source>
</evidence>
<proteinExistence type="inferred from homology"/>
<keyword evidence="7" id="KW-1185">Reference proteome</keyword>
<evidence type="ECO:0000313" key="6">
    <source>
        <dbReference type="EMBL" id="CAL1534574.1"/>
    </source>
</evidence>
<comment type="caution">
    <text evidence="6">The sequence shown here is derived from an EMBL/GenBank/DDBJ whole genome shotgun (WGS) entry which is preliminary data.</text>
</comment>
<dbReference type="Pfam" id="PF00194">
    <property type="entry name" value="Carb_anhydrase"/>
    <property type="match status" value="1"/>
</dbReference>
<protein>
    <recommendedName>
        <fullName evidence="4">Carbonic anhydrase</fullName>
        <ecNumber evidence="4">4.2.1.1</ecNumber>
    </recommendedName>
</protein>
<keyword evidence="3 4" id="KW-0862">Zinc</keyword>
<dbReference type="SMART" id="SM01057">
    <property type="entry name" value="Carb_anhydrase"/>
    <property type="match status" value="1"/>
</dbReference>
<name>A0AAV2HKM6_LYMST</name>
<dbReference type="GO" id="GO:0008270">
    <property type="term" value="F:zinc ion binding"/>
    <property type="evidence" value="ECO:0007669"/>
    <property type="project" value="UniProtKB-UniRule"/>
</dbReference>
<keyword evidence="4" id="KW-0456">Lyase</keyword>
<evidence type="ECO:0000256" key="3">
    <source>
        <dbReference type="ARBA" id="ARBA00022833"/>
    </source>
</evidence>
<dbReference type="PANTHER" id="PTHR18952:SF208">
    <property type="entry name" value="CARBONIC ANHYDRASE XA-RELATED"/>
    <property type="match status" value="1"/>
</dbReference>
<dbReference type="PROSITE" id="PS00162">
    <property type="entry name" value="ALPHA_CA_1"/>
    <property type="match status" value="1"/>
</dbReference>
<keyword evidence="2 4" id="KW-0479">Metal-binding</keyword>
<dbReference type="InterPro" id="IPR036398">
    <property type="entry name" value="CA_dom_sf"/>
</dbReference>
<dbReference type="GO" id="GO:0006730">
    <property type="term" value="P:one-carbon metabolic process"/>
    <property type="evidence" value="ECO:0007669"/>
    <property type="project" value="TreeGrafter"/>
</dbReference>
<evidence type="ECO:0000259" key="5">
    <source>
        <dbReference type="PROSITE" id="PS51144"/>
    </source>
</evidence>
<reference evidence="6 7" key="1">
    <citation type="submission" date="2024-04" db="EMBL/GenBank/DDBJ databases">
        <authorList>
            <consortium name="Genoscope - CEA"/>
            <person name="William W."/>
        </authorList>
    </citation>
    <scope>NUCLEOTIDE SEQUENCE [LARGE SCALE GENOMIC DNA]</scope>
</reference>